<accession>A0A8H3ZSE9</accession>
<dbReference type="AlphaFoldDB" id="A0A8H3ZSE9"/>
<gene>
    <name evidence="1" type="ORF">GQ607_002443</name>
</gene>
<reference evidence="1 2" key="1">
    <citation type="submission" date="2019-12" db="EMBL/GenBank/DDBJ databases">
        <title>A genome sequence resource for the geographically widespread anthracnose pathogen Colletotrichum asianum.</title>
        <authorList>
            <person name="Meng Y."/>
        </authorList>
    </citation>
    <scope>NUCLEOTIDE SEQUENCE [LARGE SCALE GENOMIC DNA]</scope>
    <source>
        <strain evidence="1 2">ICMP 18580</strain>
    </source>
</reference>
<evidence type="ECO:0000313" key="1">
    <source>
        <dbReference type="EMBL" id="KAF0330113.1"/>
    </source>
</evidence>
<sequence length="40" mass="4209">MSIMFVVSCLKLPLQLQSAPSPHHTAATHRSVCVPPVPGA</sequence>
<proteinExistence type="predicted"/>
<protein>
    <submittedName>
        <fullName evidence="1">Uncharacterized protein</fullName>
    </submittedName>
</protein>
<dbReference type="EMBL" id="WOWK01000008">
    <property type="protein sequence ID" value="KAF0330113.1"/>
    <property type="molecule type" value="Genomic_DNA"/>
</dbReference>
<dbReference type="Proteomes" id="UP000434172">
    <property type="component" value="Unassembled WGS sequence"/>
</dbReference>
<evidence type="ECO:0000313" key="2">
    <source>
        <dbReference type="Proteomes" id="UP000434172"/>
    </source>
</evidence>
<name>A0A8H3ZSE9_9PEZI</name>
<comment type="caution">
    <text evidence="1">The sequence shown here is derived from an EMBL/GenBank/DDBJ whole genome shotgun (WGS) entry which is preliminary data.</text>
</comment>
<organism evidence="1 2">
    <name type="scientific">Colletotrichum asianum</name>
    <dbReference type="NCBI Taxonomy" id="702518"/>
    <lineage>
        <taxon>Eukaryota</taxon>
        <taxon>Fungi</taxon>
        <taxon>Dikarya</taxon>
        <taxon>Ascomycota</taxon>
        <taxon>Pezizomycotina</taxon>
        <taxon>Sordariomycetes</taxon>
        <taxon>Hypocreomycetidae</taxon>
        <taxon>Glomerellales</taxon>
        <taxon>Glomerellaceae</taxon>
        <taxon>Colletotrichum</taxon>
        <taxon>Colletotrichum gloeosporioides species complex</taxon>
    </lineage>
</organism>
<keyword evidence="2" id="KW-1185">Reference proteome</keyword>